<dbReference type="InterPro" id="IPR029058">
    <property type="entry name" value="AB_hydrolase_fold"/>
</dbReference>
<sequence length="269" mass="29385">MQELVRTSLGRLNVGQIGSGPPALLWHSLWVDSRSWGPLADALGAHRRLVVVDGPGYGGSDPIHRDFTLDDCARAAVDVLDQLGIDEPVDWVGNAWGGHVGITLAAERSDRVRSLVTINAPLLPVGRRQRWTTSYPLALLYRLTGPSPVIAKPLFDTLLGAEAFEAQPDRAAEMVEAFLHADRESMRRTIRFMHRWQPLTDKLPAITAPTLFLTGDVDGQQWSPAEAEAAAATMPDARVVRLRGAGHVSPLLLDTDLIANTVADFWRSP</sequence>
<evidence type="ECO:0000313" key="3">
    <source>
        <dbReference type="Proteomes" id="UP001236585"/>
    </source>
</evidence>
<dbReference type="SUPFAM" id="SSF53474">
    <property type="entry name" value="alpha/beta-Hydrolases"/>
    <property type="match status" value="1"/>
</dbReference>
<keyword evidence="2" id="KW-0378">Hydrolase</keyword>
<keyword evidence="3" id="KW-1185">Reference proteome</keyword>
<dbReference type="Pfam" id="PF12697">
    <property type="entry name" value="Abhydrolase_6"/>
    <property type="match status" value="1"/>
</dbReference>
<dbReference type="PRINTS" id="PR00111">
    <property type="entry name" value="ABHYDROLASE"/>
</dbReference>
<dbReference type="RefSeq" id="WP_285188827.1">
    <property type="nucleotide sequence ID" value="NZ_CP126981.1"/>
</dbReference>
<name>A0ABY8W019_9MYCO</name>
<feature type="domain" description="AB hydrolase-1" evidence="1">
    <location>
        <begin position="24"/>
        <end position="252"/>
    </location>
</feature>
<organism evidence="2 3">
    <name type="scientific">Candidatus Mycobacterium wuenschmannii</name>
    <dbReference type="NCBI Taxonomy" id="3027808"/>
    <lineage>
        <taxon>Bacteria</taxon>
        <taxon>Bacillati</taxon>
        <taxon>Actinomycetota</taxon>
        <taxon>Actinomycetes</taxon>
        <taxon>Mycobacteriales</taxon>
        <taxon>Mycobacteriaceae</taxon>
        <taxon>Mycobacterium</taxon>
    </lineage>
</organism>
<dbReference type="InterPro" id="IPR000073">
    <property type="entry name" value="AB_hydrolase_1"/>
</dbReference>
<evidence type="ECO:0000259" key="1">
    <source>
        <dbReference type="Pfam" id="PF12697"/>
    </source>
</evidence>
<dbReference type="Proteomes" id="UP001236585">
    <property type="component" value="Chromosome"/>
</dbReference>
<proteinExistence type="predicted"/>
<dbReference type="PANTHER" id="PTHR43798">
    <property type="entry name" value="MONOACYLGLYCEROL LIPASE"/>
    <property type="match status" value="1"/>
</dbReference>
<dbReference type="EMBL" id="CP126981">
    <property type="protein sequence ID" value="WIM88570.1"/>
    <property type="molecule type" value="Genomic_DNA"/>
</dbReference>
<reference evidence="2 3" key="1">
    <citation type="journal article" date="2023" name="Microbiol. Resour. Announc.">
        <title>Complete Genome Sequence of Mycobacterium wuenschmanii, a novel Nontuberculous Mycobacterium Isolated from a captive population of Amazon Milk Frogs.</title>
        <authorList>
            <person name="Hicks J."/>
            <person name="Zeineldin M."/>
            <person name="Ward H."/>
            <person name="Wuenschmann A."/>
            <person name="Camp P."/>
            <person name="Farrell D."/>
            <person name="Lehman K."/>
            <person name="Thacker T."/>
            <person name="Cuthbert E."/>
        </authorList>
    </citation>
    <scope>NUCLEOTIDE SEQUENCE [LARGE SCALE GENOMIC DNA]</scope>
    <source>
        <strain evidence="2 3">Wuenschmanii</strain>
    </source>
</reference>
<dbReference type="InterPro" id="IPR050266">
    <property type="entry name" value="AB_hydrolase_sf"/>
</dbReference>
<evidence type="ECO:0000313" key="2">
    <source>
        <dbReference type="EMBL" id="WIM88570.1"/>
    </source>
</evidence>
<dbReference type="Gene3D" id="3.40.50.1820">
    <property type="entry name" value="alpha/beta hydrolase"/>
    <property type="match status" value="1"/>
</dbReference>
<protein>
    <submittedName>
        <fullName evidence="2">Alpha/beta hydrolase</fullName>
    </submittedName>
</protein>
<accession>A0ABY8W019</accession>
<dbReference type="GO" id="GO:0016787">
    <property type="term" value="F:hydrolase activity"/>
    <property type="evidence" value="ECO:0007669"/>
    <property type="project" value="UniProtKB-KW"/>
</dbReference>
<gene>
    <name evidence="2" type="ORF">PT015_03485</name>
</gene>